<sequence length="602" mass="67162">MVGSYVGAFQRKYPEIWKLQVESVVSRLNRLSPELSRLNADWCHILRKEPNEIWMPSINAVGRFDLWANSGTAKMTFLNPKQDEGSILITSQVSADGGSVGMFKIWTSASKCMKGEASAGSEYWKVAYQIWSLKTMSQTECIRFEIPQEQLLDLNLQNQDDKSLEYTKQTRTHFRFPVAFSSSLSLLVVHGILLKIAPASVLEKIDDRGHFQVLPPPGCEHTLDMDAFTMARPLHTGRKRFSFTRGFKIVPADHKCHSWAQYFISPNEKYLIQINGSGPPSTAHTRRWIVSAYSDTQFNNWVPSFRLVASVGIQFRRSSTKDKTVERFLWFHPFLPIIAVCRLATISLWHFMEKELVTVHDTLLDNICWSVCGNYLQGTDPSSNQMVFIDLTKHLPPRAKPLEAPQASSLTTPTTVIAPIVNSNHESMQIITIGQNISSESSTSSAIQSAGTPVFSASAAGLSFSALNQNCDDSSAIILHNVGPGGVVTNSNLMRLPKSSTLEKSYSTLVNTGDNENLRLVLNMAAQETYSVEDKADFSLPAIFDRKTESILAVEEDYRIGNKRLKAFSGESEQSERLEMLVGQKAIEAPAEDTFMADADDQ</sequence>
<organism evidence="1 2">
    <name type="scientific">Hyaloscypha bicolor E</name>
    <dbReference type="NCBI Taxonomy" id="1095630"/>
    <lineage>
        <taxon>Eukaryota</taxon>
        <taxon>Fungi</taxon>
        <taxon>Dikarya</taxon>
        <taxon>Ascomycota</taxon>
        <taxon>Pezizomycotina</taxon>
        <taxon>Leotiomycetes</taxon>
        <taxon>Helotiales</taxon>
        <taxon>Hyaloscyphaceae</taxon>
        <taxon>Hyaloscypha</taxon>
        <taxon>Hyaloscypha bicolor</taxon>
    </lineage>
</organism>
<evidence type="ECO:0000313" key="2">
    <source>
        <dbReference type="Proteomes" id="UP000235371"/>
    </source>
</evidence>
<dbReference type="OrthoDB" id="3550462at2759"/>
<evidence type="ECO:0000313" key="1">
    <source>
        <dbReference type="EMBL" id="PMD49684.1"/>
    </source>
</evidence>
<dbReference type="RefSeq" id="XP_024726588.1">
    <property type="nucleotide sequence ID" value="XM_024871564.1"/>
</dbReference>
<keyword evidence="2" id="KW-1185">Reference proteome</keyword>
<dbReference type="Proteomes" id="UP000235371">
    <property type="component" value="Unassembled WGS sequence"/>
</dbReference>
<accession>A0A2J6SG10</accession>
<protein>
    <submittedName>
        <fullName evidence="1">Uncharacterized protein</fullName>
    </submittedName>
</protein>
<dbReference type="AlphaFoldDB" id="A0A2J6SG10"/>
<dbReference type="GeneID" id="36579646"/>
<name>A0A2J6SG10_9HELO</name>
<dbReference type="EMBL" id="KZ613919">
    <property type="protein sequence ID" value="PMD49684.1"/>
    <property type="molecule type" value="Genomic_DNA"/>
</dbReference>
<proteinExistence type="predicted"/>
<reference evidence="1 2" key="1">
    <citation type="submission" date="2016-04" db="EMBL/GenBank/DDBJ databases">
        <title>A degradative enzymes factory behind the ericoid mycorrhizal symbiosis.</title>
        <authorList>
            <consortium name="DOE Joint Genome Institute"/>
            <person name="Martino E."/>
            <person name="Morin E."/>
            <person name="Grelet G."/>
            <person name="Kuo A."/>
            <person name="Kohler A."/>
            <person name="Daghino S."/>
            <person name="Barry K."/>
            <person name="Choi C."/>
            <person name="Cichocki N."/>
            <person name="Clum A."/>
            <person name="Copeland A."/>
            <person name="Hainaut M."/>
            <person name="Haridas S."/>
            <person name="Labutti K."/>
            <person name="Lindquist E."/>
            <person name="Lipzen A."/>
            <person name="Khouja H.-R."/>
            <person name="Murat C."/>
            <person name="Ohm R."/>
            <person name="Olson A."/>
            <person name="Spatafora J."/>
            <person name="Veneault-Fourrey C."/>
            <person name="Henrissat B."/>
            <person name="Grigoriev I."/>
            <person name="Martin F."/>
            <person name="Perotto S."/>
        </authorList>
    </citation>
    <scope>NUCLEOTIDE SEQUENCE [LARGE SCALE GENOMIC DNA]</scope>
    <source>
        <strain evidence="1 2">E</strain>
    </source>
</reference>
<dbReference type="InParanoid" id="A0A2J6SG10"/>
<gene>
    <name evidence="1" type="ORF">K444DRAFT_281381</name>
</gene>